<dbReference type="KEGG" id="vg:20283726"/>
<gene>
    <name evidence="1" type="ORF">BPABA14_00370</name>
</gene>
<keyword evidence="2" id="KW-1185">Reference proteome</keyword>
<dbReference type="RefSeq" id="YP_009055458.1">
    <property type="nucleotide sequence ID" value="NC_024785.1"/>
</dbReference>
<organism evidence="1 2">
    <name type="scientific">Acinetobacter phage YMC-13-01-C62</name>
    <dbReference type="NCBI Taxonomy" id="1505225"/>
    <lineage>
        <taxon>Viruses</taxon>
        <taxon>Duplodnaviria</taxon>
        <taxon>Heunggongvirae</taxon>
        <taxon>Uroviricota</taxon>
        <taxon>Caudoviricetes</taxon>
        <taxon>Obolenskvirus</taxon>
        <taxon>Obolenskvirus AbC62</taxon>
    </lineage>
</organism>
<proteinExistence type="predicted"/>
<dbReference type="Proteomes" id="UP000027393">
    <property type="component" value="Segment"/>
</dbReference>
<name>A0A068CDE4_9CAUD</name>
<dbReference type="EMBL" id="KJ817802">
    <property type="protein sequence ID" value="AID17951.1"/>
    <property type="molecule type" value="Genomic_DNA"/>
</dbReference>
<evidence type="ECO:0000313" key="1">
    <source>
        <dbReference type="EMBL" id="AID17951.1"/>
    </source>
</evidence>
<protein>
    <submittedName>
        <fullName evidence="1">Uncharacterized protein</fullName>
    </submittedName>
</protein>
<sequence>MSKYDWTNVPKEVNWIATDSDGYTFGYAEKPYNGGFCWYALNPKHIKQTFDGNWKDSLEERPK</sequence>
<dbReference type="OrthoDB" id="40338at10239"/>
<reference evidence="1 2" key="1">
    <citation type="submission" date="2014-05" db="EMBL/GenBank/DDBJ databases">
        <title>Complete Genome Sequence of the Acinetobacter phage YMC/13/01/C62.</title>
        <authorList>
            <person name="Jeon J."/>
            <person name="Yong D."/>
            <person name="Lee K."/>
        </authorList>
    </citation>
    <scope>NUCLEOTIDE SEQUENCE [LARGE SCALE GENOMIC DNA]</scope>
</reference>
<accession>A0A068CDE4</accession>
<dbReference type="GeneID" id="20283726"/>
<evidence type="ECO:0000313" key="2">
    <source>
        <dbReference type="Proteomes" id="UP000027393"/>
    </source>
</evidence>